<dbReference type="Gene3D" id="3.30.530.20">
    <property type="match status" value="1"/>
</dbReference>
<gene>
    <name evidence="3" type="ordered locus">Cyan7822_4915</name>
</gene>
<accession>E0UH92</accession>
<dbReference type="HOGENOM" id="CLU_079860_0_0_3"/>
<dbReference type="KEGG" id="cyj:Cyan7822_4915"/>
<dbReference type="PANTHER" id="PTHR33824:SF7">
    <property type="entry name" value="POLYKETIDE CYCLASE_DEHYDRASE AND LIPID TRANSPORT SUPERFAMILY PROTEIN"/>
    <property type="match status" value="1"/>
</dbReference>
<dbReference type="Pfam" id="PF03364">
    <property type="entry name" value="Polyketide_cyc"/>
    <property type="match status" value="1"/>
</dbReference>
<dbReference type="PANTHER" id="PTHR33824">
    <property type="entry name" value="POLYKETIDE CYCLASE/DEHYDRASE AND LIPID TRANSPORT SUPERFAMILY PROTEIN"/>
    <property type="match status" value="1"/>
</dbReference>
<evidence type="ECO:0000313" key="4">
    <source>
        <dbReference type="Proteomes" id="UP000008206"/>
    </source>
</evidence>
<keyword evidence="4" id="KW-1185">Reference proteome</keyword>
<dbReference type="SUPFAM" id="SSF55961">
    <property type="entry name" value="Bet v1-like"/>
    <property type="match status" value="1"/>
</dbReference>
<dbReference type="eggNOG" id="COG5637">
    <property type="taxonomic scope" value="Bacteria"/>
</dbReference>
<dbReference type="STRING" id="497965.Cyan7822_4915"/>
<dbReference type="OrthoDB" id="9797595at2"/>
<dbReference type="InterPro" id="IPR023393">
    <property type="entry name" value="START-like_dom_sf"/>
</dbReference>
<feature type="domain" description="Coenzyme Q-binding protein COQ10 START" evidence="2">
    <location>
        <begin position="92"/>
        <end position="213"/>
    </location>
</feature>
<evidence type="ECO:0000313" key="3">
    <source>
        <dbReference type="EMBL" id="ADN16806.1"/>
    </source>
</evidence>
<protein>
    <submittedName>
        <fullName evidence="3">Cyclase/dehydrase</fullName>
    </submittedName>
</protein>
<dbReference type="RefSeq" id="WP_013324844.1">
    <property type="nucleotide sequence ID" value="NC_014501.1"/>
</dbReference>
<proteinExistence type="predicted"/>
<feature type="region of interest" description="Disordered" evidence="1">
    <location>
        <begin position="1"/>
        <end position="23"/>
    </location>
</feature>
<dbReference type="CDD" id="cd07817">
    <property type="entry name" value="SRPBCC_8"/>
    <property type="match status" value="1"/>
</dbReference>
<dbReference type="InterPro" id="IPR005031">
    <property type="entry name" value="COQ10_START"/>
</dbReference>
<organism evidence="3 4">
    <name type="scientific">Gloeothece verrucosa (strain PCC 7822)</name>
    <name type="common">Cyanothece sp. (strain PCC 7822)</name>
    <dbReference type="NCBI Taxonomy" id="497965"/>
    <lineage>
        <taxon>Bacteria</taxon>
        <taxon>Bacillati</taxon>
        <taxon>Cyanobacteriota</taxon>
        <taxon>Cyanophyceae</taxon>
        <taxon>Oscillatoriophycideae</taxon>
        <taxon>Chroococcales</taxon>
        <taxon>Aphanothecaceae</taxon>
        <taxon>Gloeothece</taxon>
        <taxon>Gloeothece verrucosa</taxon>
    </lineage>
</organism>
<reference evidence="4" key="1">
    <citation type="journal article" date="2011" name="MBio">
        <title>Novel metabolic attributes of the genus Cyanothece, comprising a group of unicellular nitrogen-fixing Cyanobacteria.</title>
        <authorList>
            <person name="Bandyopadhyay A."/>
            <person name="Elvitigala T."/>
            <person name="Welsh E."/>
            <person name="Stockel J."/>
            <person name="Liberton M."/>
            <person name="Min H."/>
            <person name="Sherman L.A."/>
            <person name="Pakrasi H.B."/>
        </authorList>
    </citation>
    <scope>NUCLEOTIDE SEQUENCE [LARGE SCALE GENOMIC DNA]</scope>
    <source>
        <strain evidence="4">PCC 7822</strain>
    </source>
</reference>
<name>E0UH92_GLOV7</name>
<sequence>MEEVTNLPQTANPEQSNEASDKEHWASIISGSALVLMGLQQRSLKGALMALTGGGLVYQGVTKQSTIKQAQETIKDTLGVGQIIRVEKTVTINKPAAELYNFWRNFENLPTFMKHLQSVTVYDDQRSHWVTKAPLENTIEWDAQIIKDEPNNLIAWTSTQEAQIEQSGFVRFRPATGNRGTEVKVVMEYNPPGGFLGQALSKLFGEAPEQQIGDELNRFKQLMEAGEIPTTEGQPKGS</sequence>
<feature type="compositionally biased region" description="Polar residues" evidence="1">
    <location>
        <begin position="1"/>
        <end position="18"/>
    </location>
</feature>
<evidence type="ECO:0000259" key="2">
    <source>
        <dbReference type="Pfam" id="PF03364"/>
    </source>
</evidence>
<dbReference type="EMBL" id="CP002198">
    <property type="protein sequence ID" value="ADN16806.1"/>
    <property type="molecule type" value="Genomic_DNA"/>
</dbReference>
<dbReference type="Proteomes" id="UP000008206">
    <property type="component" value="Chromosome"/>
</dbReference>
<dbReference type="InterPro" id="IPR047137">
    <property type="entry name" value="ORF3"/>
</dbReference>
<dbReference type="AlphaFoldDB" id="E0UH92"/>
<evidence type="ECO:0000256" key="1">
    <source>
        <dbReference type="SAM" id="MobiDB-lite"/>
    </source>
</evidence>